<name>A0AA37SMU2_9BACT</name>
<dbReference type="Proteomes" id="UP001156666">
    <property type="component" value="Unassembled WGS sequence"/>
</dbReference>
<evidence type="ECO:0000313" key="2">
    <source>
        <dbReference type="Proteomes" id="UP001156666"/>
    </source>
</evidence>
<dbReference type="EMBL" id="BSOH01000005">
    <property type="protein sequence ID" value="GLR16264.1"/>
    <property type="molecule type" value="Genomic_DNA"/>
</dbReference>
<dbReference type="AlphaFoldDB" id="A0AA37SMU2"/>
<gene>
    <name evidence="1" type="ORF">GCM10007940_08790</name>
</gene>
<reference evidence="1" key="1">
    <citation type="journal article" date="2014" name="Int. J. Syst. Evol. Microbiol.">
        <title>Complete genome sequence of Corynebacterium casei LMG S-19264T (=DSM 44701T), isolated from a smear-ripened cheese.</title>
        <authorList>
            <consortium name="US DOE Joint Genome Institute (JGI-PGF)"/>
            <person name="Walter F."/>
            <person name="Albersmeier A."/>
            <person name="Kalinowski J."/>
            <person name="Ruckert C."/>
        </authorList>
    </citation>
    <scope>NUCLEOTIDE SEQUENCE</scope>
    <source>
        <strain evidence="1">NBRC 108769</strain>
    </source>
</reference>
<accession>A0AA37SMU2</accession>
<dbReference type="RefSeq" id="WP_235293065.1">
    <property type="nucleotide sequence ID" value="NZ_BSOH01000005.1"/>
</dbReference>
<evidence type="ECO:0000313" key="1">
    <source>
        <dbReference type="EMBL" id="GLR16264.1"/>
    </source>
</evidence>
<protein>
    <submittedName>
        <fullName evidence="1">Uncharacterized protein</fullName>
    </submittedName>
</protein>
<reference evidence="1" key="2">
    <citation type="submission" date="2023-01" db="EMBL/GenBank/DDBJ databases">
        <title>Draft genome sequence of Portibacter lacus strain NBRC 108769.</title>
        <authorList>
            <person name="Sun Q."/>
            <person name="Mori K."/>
        </authorList>
    </citation>
    <scope>NUCLEOTIDE SEQUENCE</scope>
    <source>
        <strain evidence="1">NBRC 108769</strain>
    </source>
</reference>
<proteinExistence type="predicted"/>
<comment type="caution">
    <text evidence="1">The sequence shown here is derived from an EMBL/GenBank/DDBJ whole genome shotgun (WGS) entry which is preliminary data.</text>
</comment>
<organism evidence="1 2">
    <name type="scientific">Portibacter lacus</name>
    <dbReference type="NCBI Taxonomy" id="1099794"/>
    <lineage>
        <taxon>Bacteria</taxon>
        <taxon>Pseudomonadati</taxon>
        <taxon>Bacteroidota</taxon>
        <taxon>Saprospiria</taxon>
        <taxon>Saprospirales</taxon>
        <taxon>Haliscomenobacteraceae</taxon>
        <taxon>Portibacter</taxon>
    </lineage>
</organism>
<sequence length="91" mass="10613">MRIVGYIEHPLCKITIMHMNHRYAVKFENEGIEQTYKIRESETISSVNDVKTVISPEIIERIMAQFSAMETIRMDILSSGLSDDFEFEEII</sequence>
<keyword evidence="2" id="KW-1185">Reference proteome</keyword>